<dbReference type="InterPro" id="IPR034274">
    <property type="entry name" value="ENP1_M14_CPD"/>
</dbReference>
<comment type="cofactor">
    <cofactor evidence="1">
        <name>Zn(2+)</name>
        <dbReference type="ChEBI" id="CHEBI:29105"/>
    </cofactor>
</comment>
<dbReference type="EMBL" id="FMUS01000007">
    <property type="protein sequence ID" value="SCY38221.1"/>
    <property type="molecule type" value="Genomic_DNA"/>
</dbReference>
<feature type="domain" description="Peptidase M14" evidence="9">
    <location>
        <begin position="34"/>
        <end position="330"/>
    </location>
</feature>
<dbReference type="Pfam" id="PF07833">
    <property type="entry name" value="Cu_amine_oxidN1"/>
    <property type="match status" value="1"/>
</dbReference>
<proteinExistence type="inferred from homology"/>
<feature type="chain" id="PRO_5038880861" evidence="8">
    <location>
        <begin position="24"/>
        <end position="509"/>
    </location>
</feature>
<dbReference type="SUPFAM" id="SSF55383">
    <property type="entry name" value="Copper amine oxidase, domain N"/>
    <property type="match status" value="1"/>
</dbReference>
<accession>A0A1G5FGG9</accession>
<evidence type="ECO:0000256" key="6">
    <source>
        <dbReference type="ARBA" id="ARBA00023049"/>
    </source>
</evidence>
<dbReference type="GO" id="GO:0008270">
    <property type="term" value="F:zinc ion binding"/>
    <property type="evidence" value="ECO:0007669"/>
    <property type="project" value="InterPro"/>
</dbReference>
<dbReference type="InterPro" id="IPR000834">
    <property type="entry name" value="Peptidase_M14"/>
</dbReference>
<feature type="active site" description="Proton donor/acceptor" evidence="7">
    <location>
        <position position="309"/>
    </location>
</feature>
<sequence>MKKLIMTCIVVLLFMVINEVTVASNNNGIVDPYQPITYEIMTSNIKELEKEFPELIETEVIGQSADDRDIILVKLGKGDTLVHINGSFHARERITTNIILKNIEDYANGYVNNSKILGYDVKELLDEVTIFFVPMVNPDGVDYTILGKESIKSPLLREEFDKIVEHPQSTWFTPGLRWKSNIRGIDLNRQWDFGWDEESRFDIDVPADAHFKGFEPHSEAEVKAMEKLSISNPFLIYAAYHTQGLEIYWYKYQQGEDLEEVKDITRKISNLTFFRPVPALNNIPQNFRSFSGYADWTAVELKKPSFTMEFAYRQYSEADFDKIYEPAKALGLLFAEEALNIKGNYNVEVIMEGELIQLFKSYEDGLEFVEKYTTEDMDIQMIKNQEIIYQRIGKPYFDDIKLMINEKGTGDIMTEYNEEALRYKGKTFLPLERLFDNFDMELHYYKELKLMVAQNKDNIVVMSLNNGSIYLNHDKISLDNGIMRYDEKLYISTEAVEFIFDVELNSLED</sequence>
<evidence type="ECO:0000259" key="9">
    <source>
        <dbReference type="PROSITE" id="PS52035"/>
    </source>
</evidence>
<evidence type="ECO:0000256" key="2">
    <source>
        <dbReference type="ARBA" id="ARBA00005988"/>
    </source>
</evidence>
<evidence type="ECO:0000256" key="7">
    <source>
        <dbReference type="PROSITE-ProRule" id="PRU01379"/>
    </source>
</evidence>
<dbReference type="SMART" id="SM00631">
    <property type="entry name" value="Zn_pept"/>
    <property type="match status" value="1"/>
</dbReference>
<evidence type="ECO:0000256" key="1">
    <source>
        <dbReference type="ARBA" id="ARBA00001947"/>
    </source>
</evidence>
<keyword evidence="6" id="KW-0482">Metalloprotease</keyword>
<keyword evidence="4" id="KW-0378">Hydrolase</keyword>
<feature type="signal peptide" evidence="8">
    <location>
        <begin position="1"/>
        <end position="23"/>
    </location>
</feature>
<comment type="similarity">
    <text evidence="2 7">Belongs to the peptidase M14 family.</text>
</comment>
<protein>
    <submittedName>
        <fullName evidence="10">Copper amine oxidase N-terminal domain-containing protein</fullName>
    </submittedName>
</protein>
<dbReference type="SUPFAM" id="SSF53187">
    <property type="entry name" value="Zn-dependent exopeptidases"/>
    <property type="match status" value="1"/>
</dbReference>
<evidence type="ECO:0000313" key="10">
    <source>
        <dbReference type="EMBL" id="SCY38221.1"/>
    </source>
</evidence>
<dbReference type="OrthoDB" id="9811296at2"/>
<reference evidence="10 11" key="1">
    <citation type="submission" date="2016-10" db="EMBL/GenBank/DDBJ databases">
        <authorList>
            <person name="de Groot N.N."/>
        </authorList>
    </citation>
    <scope>NUCLEOTIDE SEQUENCE [LARGE SCALE GENOMIC DNA]</scope>
    <source>
        <strain evidence="10 11">DSM 18978</strain>
    </source>
</reference>
<dbReference type="Pfam" id="PF00246">
    <property type="entry name" value="Peptidase_M14"/>
    <property type="match status" value="1"/>
</dbReference>
<dbReference type="AlphaFoldDB" id="A0A1G5FGG9"/>
<dbReference type="GO" id="GO:0005615">
    <property type="term" value="C:extracellular space"/>
    <property type="evidence" value="ECO:0007669"/>
    <property type="project" value="TreeGrafter"/>
</dbReference>
<dbReference type="Gene3D" id="3.40.630.10">
    <property type="entry name" value="Zn peptidases"/>
    <property type="match status" value="1"/>
</dbReference>
<evidence type="ECO:0000256" key="4">
    <source>
        <dbReference type="ARBA" id="ARBA00022801"/>
    </source>
</evidence>
<keyword evidence="8" id="KW-0732">Signal</keyword>
<evidence type="ECO:0000313" key="11">
    <source>
        <dbReference type="Proteomes" id="UP000198636"/>
    </source>
</evidence>
<keyword evidence="5" id="KW-0862">Zinc</keyword>
<dbReference type="STRING" id="1120976.SAMN03080606_01406"/>
<evidence type="ECO:0000256" key="3">
    <source>
        <dbReference type="ARBA" id="ARBA00022670"/>
    </source>
</evidence>
<dbReference type="PROSITE" id="PS52035">
    <property type="entry name" value="PEPTIDASE_M14"/>
    <property type="match status" value="1"/>
</dbReference>
<organism evidence="10 11">
    <name type="scientific">Alkaliphilus peptidifermentans DSM 18978</name>
    <dbReference type="NCBI Taxonomy" id="1120976"/>
    <lineage>
        <taxon>Bacteria</taxon>
        <taxon>Bacillati</taxon>
        <taxon>Bacillota</taxon>
        <taxon>Clostridia</taxon>
        <taxon>Peptostreptococcales</taxon>
        <taxon>Natronincolaceae</taxon>
        <taxon>Alkaliphilus</taxon>
    </lineage>
</organism>
<name>A0A1G5FGG9_9FIRM</name>
<evidence type="ECO:0000256" key="5">
    <source>
        <dbReference type="ARBA" id="ARBA00022833"/>
    </source>
</evidence>
<dbReference type="InterPro" id="IPR036582">
    <property type="entry name" value="Mao_N_sf"/>
</dbReference>
<dbReference type="Proteomes" id="UP000198636">
    <property type="component" value="Unassembled WGS sequence"/>
</dbReference>
<dbReference type="CDD" id="cd06229">
    <property type="entry name" value="M14_Endopeptidase_I"/>
    <property type="match status" value="1"/>
</dbReference>
<dbReference type="GO" id="GO:0004181">
    <property type="term" value="F:metallocarboxypeptidase activity"/>
    <property type="evidence" value="ECO:0007669"/>
    <property type="project" value="InterPro"/>
</dbReference>
<dbReference type="PANTHER" id="PTHR11705">
    <property type="entry name" value="PROTEASE FAMILY M14 CARBOXYPEPTIDASE A,B"/>
    <property type="match status" value="1"/>
</dbReference>
<keyword evidence="3" id="KW-0645">Protease</keyword>
<dbReference type="PANTHER" id="PTHR11705:SF143">
    <property type="entry name" value="SLL0236 PROTEIN"/>
    <property type="match status" value="1"/>
</dbReference>
<gene>
    <name evidence="10" type="ORF">SAMN03080606_01406</name>
</gene>
<dbReference type="RefSeq" id="WP_091541595.1">
    <property type="nucleotide sequence ID" value="NZ_FMUS01000007.1"/>
</dbReference>
<keyword evidence="11" id="KW-1185">Reference proteome</keyword>
<evidence type="ECO:0000256" key="8">
    <source>
        <dbReference type="SAM" id="SignalP"/>
    </source>
</evidence>
<dbReference type="InterPro" id="IPR012854">
    <property type="entry name" value="Cu_amine_oxidase-like_N"/>
</dbReference>
<dbReference type="GO" id="GO:0006508">
    <property type="term" value="P:proteolysis"/>
    <property type="evidence" value="ECO:0007669"/>
    <property type="project" value="UniProtKB-KW"/>
</dbReference>